<evidence type="ECO:0000313" key="3">
    <source>
        <dbReference type="RefSeq" id="XP_029654736.1"/>
    </source>
</evidence>
<dbReference type="KEGG" id="osn:115228244"/>
<dbReference type="GO" id="GO:0046983">
    <property type="term" value="F:protein dimerization activity"/>
    <property type="evidence" value="ECO:0007669"/>
    <property type="project" value="InterPro"/>
</dbReference>
<proteinExistence type="predicted"/>
<dbReference type="PANTHER" id="PTHR45913:SF21">
    <property type="entry name" value="DUF4371 DOMAIN-CONTAINING PROTEIN"/>
    <property type="match status" value="1"/>
</dbReference>
<dbReference type="Pfam" id="PF05699">
    <property type="entry name" value="Dimer_Tnp_hAT"/>
    <property type="match status" value="1"/>
</dbReference>
<dbReference type="AlphaFoldDB" id="A0A6P7U181"/>
<dbReference type="PANTHER" id="PTHR45913">
    <property type="entry name" value="EPM2A-INTERACTING PROTEIN 1"/>
    <property type="match status" value="1"/>
</dbReference>
<evidence type="ECO:0000313" key="2">
    <source>
        <dbReference type="Proteomes" id="UP000515154"/>
    </source>
</evidence>
<protein>
    <submittedName>
        <fullName evidence="3">General transcription factor II-I repeat domain-containing protein 2-like</fullName>
    </submittedName>
</protein>
<feature type="domain" description="HAT C-terminal dimerisation" evidence="1">
    <location>
        <begin position="52"/>
        <end position="101"/>
    </location>
</feature>
<reference evidence="3" key="1">
    <citation type="submission" date="2025-08" db="UniProtKB">
        <authorList>
            <consortium name="RefSeq"/>
        </authorList>
    </citation>
    <scope>IDENTIFICATION</scope>
</reference>
<gene>
    <name evidence="3" type="primary">LOC115228244</name>
</gene>
<dbReference type="InterPro" id="IPR008906">
    <property type="entry name" value="HATC_C_dom"/>
</dbReference>
<keyword evidence="2" id="KW-1185">Reference proteome</keyword>
<organism evidence="2 3">
    <name type="scientific">Octopus sinensis</name>
    <name type="common">East Asian common octopus</name>
    <dbReference type="NCBI Taxonomy" id="2607531"/>
    <lineage>
        <taxon>Eukaryota</taxon>
        <taxon>Metazoa</taxon>
        <taxon>Spiralia</taxon>
        <taxon>Lophotrochozoa</taxon>
        <taxon>Mollusca</taxon>
        <taxon>Cephalopoda</taxon>
        <taxon>Coleoidea</taxon>
        <taxon>Octopodiformes</taxon>
        <taxon>Octopoda</taxon>
        <taxon>Incirrata</taxon>
        <taxon>Octopodidae</taxon>
        <taxon>Octopus</taxon>
    </lineage>
</organism>
<evidence type="ECO:0000259" key="1">
    <source>
        <dbReference type="Pfam" id="PF05699"/>
    </source>
</evidence>
<dbReference type="SUPFAM" id="SSF53098">
    <property type="entry name" value="Ribonuclease H-like"/>
    <property type="match status" value="1"/>
</dbReference>
<sequence length="138" mass="16261">MFETFSSPFHVDVFIVSNTLQTEIIDLQCNSELRLVYPTISKIDFYNKYVTAEKYPNLRIFAQRVVSSFGSTYVCESFFSKLKFSKSRYRSSLTDKNLENQLRCATSNCEVDLKKLSEDKEKQILIDTYNWTECYFTK</sequence>
<dbReference type="RefSeq" id="XP_029654736.1">
    <property type="nucleotide sequence ID" value="XM_029798876.1"/>
</dbReference>
<name>A0A6P7U181_9MOLL</name>
<dbReference type="Proteomes" id="UP000515154">
    <property type="component" value="Unplaced"/>
</dbReference>
<dbReference type="InterPro" id="IPR012337">
    <property type="entry name" value="RNaseH-like_sf"/>
</dbReference>
<accession>A0A6P7U181</accession>